<gene>
    <name evidence="2" type="ORF">PXEA_LOCUS16340</name>
</gene>
<dbReference type="AlphaFoldDB" id="A0A3S5FE40"/>
<evidence type="ECO:0000313" key="3">
    <source>
        <dbReference type="Proteomes" id="UP000784294"/>
    </source>
</evidence>
<organism evidence="2 3">
    <name type="scientific">Protopolystoma xenopodis</name>
    <dbReference type="NCBI Taxonomy" id="117903"/>
    <lineage>
        <taxon>Eukaryota</taxon>
        <taxon>Metazoa</taxon>
        <taxon>Spiralia</taxon>
        <taxon>Lophotrochozoa</taxon>
        <taxon>Platyhelminthes</taxon>
        <taxon>Monogenea</taxon>
        <taxon>Polyopisthocotylea</taxon>
        <taxon>Polystomatidea</taxon>
        <taxon>Polystomatidae</taxon>
        <taxon>Protopolystoma</taxon>
    </lineage>
</organism>
<reference evidence="2" key="1">
    <citation type="submission" date="2018-11" db="EMBL/GenBank/DDBJ databases">
        <authorList>
            <consortium name="Pathogen Informatics"/>
        </authorList>
    </citation>
    <scope>NUCLEOTIDE SEQUENCE</scope>
</reference>
<keyword evidence="3" id="KW-1185">Reference proteome</keyword>
<feature type="region of interest" description="Disordered" evidence="1">
    <location>
        <begin position="283"/>
        <end position="302"/>
    </location>
</feature>
<sequence>MLKIKEEIKEEDEDKHLNFSAELEKGLEFGLEDDYAFTLEDKGDKEDQNEDRDLKIDENENELETEDDTCSLEILGRRTTDASSDICGRSFSCPPPLTRCRISSPSPKSSEAFTDMASTKAHFTPLEILTNGGFTSISNNYEASQILSNQIKQTKRNLTRQELGEHGDVGSSRIFIEEETASELDSDDTETDATDQVEEIYINSDEDEIKSADVSRFNIKAVPSKSLRVTSEKIKYPFKSAQTNFSFFRNQDEACPPTDDNLSRHEVSKEKYLVNERIILQEEKTSQSVKETEGSTQRTSRSNHTFYATDSSDTMRYILDNGRIKEDESVSKNGVLKTLDFLSFSTNLSNQPTLEPNSSQVSSCSGTRDAEPGQRNIENPGQSSQLDAINLEQILFGANEGEGPYKEEEHII</sequence>
<feature type="region of interest" description="Disordered" evidence="1">
    <location>
        <begin position="348"/>
        <end position="384"/>
    </location>
</feature>
<feature type="compositionally biased region" description="Basic and acidic residues" evidence="1">
    <location>
        <begin position="39"/>
        <end position="58"/>
    </location>
</feature>
<name>A0A3S5FE40_9PLAT</name>
<feature type="compositionally biased region" description="Polar residues" evidence="1">
    <location>
        <begin position="348"/>
        <end position="366"/>
    </location>
</feature>
<feature type="region of interest" description="Disordered" evidence="1">
    <location>
        <begin position="38"/>
        <end position="67"/>
    </location>
</feature>
<protein>
    <submittedName>
        <fullName evidence="2">Uncharacterized protein</fullName>
    </submittedName>
</protein>
<feature type="non-terminal residue" evidence="2">
    <location>
        <position position="412"/>
    </location>
</feature>
<evidence type="ECO:0000256" key="1">
    <source>
        <dbReference type="SAM" id="MobiDB-lite"/>
    </source>
</evidence>
<feature type="compositionally biased region" description="Basic and acidic residues" evidence="1">
    <location>
        <begin position="283"/>
        <end position="293"/>
    </location>
</feature>
<evidence type="ECO:0000313" key="2">
    <source>
        <dbReference type="EMBL" id="VEL22900.1"/>
    </source>
</evidence>
<dbReference type="Proteomes" id="UP000784294">
    <property type="component" value="Unassembled WGS sequence"/>
</dbReference>
<proteinExistence type="predicted"/>
<dbReference type="EMBL" id="CAAALY010058963">
    <property type="protein sequence ID" value="VEL22900.1"/>
    <property type="molecule type" value="Genomic_DNA"/>
</dbReference>
<accession>A0A3S5FE40</accession>
<comment type="caution">
    <text evidence="2">The sequence shown here is derived from an EMBL/GenBank/DDBJ whole genome shotgun (WGS) entry which is preliminary data.</text>
</comment>